<organism evidence="1 2">
    <name type="scientific">Exophiala spinifera</name>
    <dbReference type="NCBI Taxonomy" id="91928"/>
    <lineage>
        <taxon>Eukaryota</taxon>
        <taxon>Fungi</taxon>
        <taxon>Dikarya</taxon>
        <taxon>Ascomycota</taxon>
        <taxon>Pezizomycotina</taxon>
        <taxon>Eurotiomycetes</taxon>
        <taxon>Chaetothyriomycetidae</taxon>
        <taxon>Chaetothyriales</taxon>
        <taxon>Herpotrichiellaceae</taxon>
        <taxon>Exophiala</taxon>
    </lineage>
</organism>
<accession>A0A0D2B0L0</accession>
<gene>
    <name evidence="1" type="ORF">PV08_09526</name>
</gene>
<dbReference type="EMBL" id="KN847498">
    <property type="protein sequence ID" value="KIW12250.1"/>
    <property type="molecule type" value="Genomic_DNA"/>
</dbReference>
<dbReference type="GeneID" id="27336609"/>
<dbReference type="Proteomes" id="UP000053328">
    <property type="component" value="Unassembled WGS sequence"/>
</dbReference>
<proteinExistence type="predicted"/>
<reference evidence="1 2" key="1">
    <citation type="submission" date="2015-01" db="EMBL/GenBank/DDBJ databases">
        <title>The Genome Sequence of Exophiala spinifera CBS89968.</title>
        <authorList>
            <consortium name="The Broad Institute Genomics Platform"/>
            <person name="Cuomo C."/>
            <person name="de Hoog S."/>
            <person name="Gorbushina A."/>
            <person name="Stielow B."/>
            <person name="Teixiera M."/>
            <person name="Abouelleil A."/>
            <person name="Chapman S.B."/>
            <person name="Priest M."/>
            <person name="Young S.K."/>
            <person name="Wortman J."/>
            <person name="Nusbaum C."/>
            <person name="Birren B."/>
        </authorList>
    </citation>
    <scope>NUCLEOTIDE SEQUENCE [LARGE SCALE GENOMIC DNA]</scope>
    <source>
        <strain evidence="1 2">CBS 89968</strain>
    </source>
</reference>
<dbReference type="HOGENOM" id="CLU_2542595_0_0_1"/>
<evidence type="ECO:0000313" key="1">
    <source>
        <dbReference type="EMBL" id="KIW12250.1"/>
    </source>
</evidence>
<sequence>MDGWIDEAAEAEFSMLNLAPGDPGGLSRPGPAVILLAEAPAAPSKPDGSKETPASSEFCLEQHTNTIPRCVEIETVGNCDRER</sequence>
<dbReference type="RefSeq" id="XP_016232466.1">
    <property type="nucleotide sequence ID" value="XM_016383843.1"/>
</dbReference>
<evidence type="ECO:0000313" key="2">
    <source>
        <dbReference type="Proteomes" id="UP000053328"/>
    </source>
</evidence>
<name>A0A0D2B0L0_9EURO</name>
<keyword evidence="2" id="KW-1185">Reference proteome</keyword>
<protein>
    <submittedName>
        <fullName evidence="1">Uncharacterized protein</fullName>
    </submittedName>
</protein>
<dbReference type="VEuPathDB" id="FungiDB:PV08_09526"/>
<dbReference type="AlphaFoldDB" id="A0A0D2B0L0"/>